<sequence>MEDWVINELKDIELGDKRLNIRCRNILNGLSVSPEKSIPGALESWRETKAAYRFFSNNKVDEVKILEPHINATKERMSKESVVLLLQDTTDIDYSKYQSLTDMGFLGEKKIEHRHGFFLHPTIAVTPDKVNLGVAHSITWKREQIKNQGLRKVTPIEEKESYNWLLSYRETKEIARQIPNTQFINIGDRECDIYEFFHEYDSKIGNANFIVRSGRDRCTSSKGLKVWEQLRRAPVIANIKFKLPRGWHTPRSKAKVKREVRTVVQDVRSVEVELTPSSYHPSSLSDVRVYAVMASEINAENLKDKVEWVLFTTIPVTTAEDALKIIQYYICRWQIELYFKILKSGCNIESRQLENYGRLKTLLAIFMIVAWRIQYITMFGRTNPDQPCDVIFSNAEWQSVYVILNKDKVLPAHPPTIYQMIRMIAQLGGFLGRKNDGEPGIKTIWTGWQKMKDYALAWEVFNTHKNTCG</sequence>
<name>A0A2I7N6E0_9NEIS</name>
<dbReference type="InterPro" id="IPR038215">
    <property type="entry name" value="TN5-like_N_sf"/>
</dbReference>
<dbReference type="SUPFAM" id="SSF53098">
    <property type="entry name" value="Ribonuclease H-like"/>
    <property type="match status" value="1"/>
</dbReference>
<dbReference type="InterPro" id="IPR012337">
    <property type="entry name" value="RNaseH-like_sf"/>
</dbReference>
<dbReference type="InterPro" id="IPR047768">
    <property type="entry name" value="Tn5p-like"/>
</dbReference>
<dbReference type="InterPro" id="IPR014737">
    <property type="entry name" value="Transposase_Tn5-like_C"/>
</dbReference>
<dbReference type="InterPro" id="IPR003201">
    <property type="entry name" value="Transposase_Tn5"/>
</dbReference>
<dbReference type="InterPro" id="IPR054836">
    <property type="entry name" value="Tn5_transposase"/>
</dbReference>
<dbReference type="Gene3D" id="1.10.740.10">
    <property type="entry name" value="Transferase Inhibitor Protein From Tn5, Chain"/>
    <property type="match status" value="1"/>
</dbReference>
<dbReference type="Pfam" id="PF02281">
    <property type="entry name" value="Dimer_Tnp_Tn5"/>
    <property type="match status" value="1"/>
</dbReference>
<dbReference type="AlphaFoldDB" id="A0A2I7N6E0"/>
<evidence type="ECO:0000259" key="1">
    <source>
        <dbReference type="Pfam" id="PF02281"/>
    </source>
</evidence>
<feature type="domain" description="Transposase Tn5-like N-terminal" evidence="2">
    <location>
        <begin position="1"/>
        <end position="60"/>
    </location>
</feature>
<dbReference type="NCBIfam" id="NF033590">
    <property type="entry name" value="transpos_IS4_3"/>
    <property type="match status" value="1"/>
</dbReference>
<accession>A0A2I7N6E0</accession>
<dbReference type="Proteomes" id="UP000236655">
    <property type="component" value="Chromosome"/>
</dbReference>
<organism evidence="3 4">
    <name type="scientific">Aquella oligotrophica</name>
    <dbReference type="NCBI Taxonomy" id="2067065"/>
    <lineage>
        <taxon>Bacteria</taxon>
        <taxon>Pseudomonadati</taxon>
        <taxon>Pseudomonadota</taxon>
        <taxon>Betaproteobacteria</taxon>
        <taxon>Neisseriales</taxon>
        <taxon>Neisseriaceae</taxon>
        <taxon>Aquella</taxon>
    </lineage>
</organism>
<dbReference type="KEGG" id="nba:CUN60_06830"/>
<reference evidence="4" key="1">
    <citation type="submission" date="2017-11" db="EMBL/GenBank/DDBJ databases">
        <authorList>
            <person name="Chan K.G."/>
            <person name="Lee L.S."/>
        </authorList>
    </citation>
    <scope>NUCLEOTIDE SEQUENCE [LARGE SCALE GENOMIC DNA]</scope>
    <source>
        <strain evidence="4">DSM 100970</strain>
    </source>
</reference>
<dbReference type="EMBL" id="CP024847">
    <property type="protein sequence ID" value="AUR52024.1"/>
    <property type="molecule type" value="Genomic_DNA"/>
</dbReference>
<evidence type="ECO:0000313" key="4">
    <source>
        <dbReference type="Proteomes" id="UP000236655"/>
    </source>
</evidence>
<dbReference type="OrthoDB" id="8617434at2"/>
<dbReference type="InterPro" id="IPR014735">
    <property type="entry name" value="Transposase_Tn5-like_N"/>
</dbReference>
<gene>
    <name evidence="3" type="ORF">CUN60_06830</name>
</gene>
<feature type="domain" description="Transposase Tn5 dimerisation" evidence="1">
    <location>
        <begin position="368"/>
        <end position="452"/>
    </location>
</feature>
<dbReference type="Gene3D" id="3.90.350.10">
    <property type="entry name" value="Transposase Inhibitor Protein From Tn5, Chain A, domain 1"/>
    <property type="match status" value="1"/>
</dbReference>
<keyword evidence="4" id="KW-1185">Reference proteome</keyword>
<dbReference type="Pfam" id="PF14706">
    <property type="entry name" value="Tnp_DNA_bind"/>
    <property type="match status" value="1"/>
</dbReference>
<proteinExistence type="predicted"/>
<evidence type="ECO:0000259" key="2">
    <source>
        <dbReference type="Pfam" id="PF14706"/>
    </source>
</evidence>
<dbReference type="RefSeq" id="WP_102951320.1">
    <property type="nucleotide sequence ID" value="NZ_CP024847.1"/>
</dbReference>
<evidence type="ECO:0000313" key="3">
    <source>
        <dbReference type="EMBL" id="AUR52024.1"/>
    </source>
</evidence>
<dbReference type="Gene3D" id="1.10.246.40">
    <property type="entry name" value="Tn5 transposase, domain 1"/>
    <property type="match status" value="1"/>
</dbReference>
<dbReference type="PANTHER" id="PTHR37319:SF1">
    <property type="entry name" value="TRANSPOSASE TN5 DIMERISATION DOMAIN-CONTAINING PROTEIN"/>
    <property type="match status" value="1"/>
</dbReference>
<protein>
    <submittedName>
        <fullName evidence="3">IS4 family transposase</fullName>
    </submittedName>
</protein>
<dbReference type="PANTHER" id="PTHR37319">
    <property type="entry name" value="TRANSPOSASE"/>
    <property type="match status" value="1"/>
</dbReference>